<dbReference type="CDD" id="cd07043">
    <property type="entry name" value="STAS_anti-anti-sigma_factors"/>
    <property type="match status" value="1"/>
</dbReference>
<gene>
    <name evidence="2" type="ORF">COA71_12295</name>
</gene>
<comment type="caution">
    <text evidence="2">The sequence shown here is derived from an EMBL/GenBank/DDBJ whole genome shotgun (WGS) entry which is preliminary data.</text>
</comment>
<dbReference type="PROSITE" id="PS50801">
    <property type="entry name" value="STAS"/>
    <property type="match status" value="1"/>
</dbReference>
<evidence type="ECO:0000313" key="3">
    <source>
        <dbReference type="Proteomes" id="UP000228987"/>
    </source>
</evidence>
<reference evidence="3" key="1">
    <citation type="submission" date="2017-08" db="EMBL/GenBank/DDBJ databases">
        <title>A dynamic microbial community with high functional redundancy inhabits the cold, oxic subseafloor aquifer.</title>
        <authorList>
            <person name="Tully B.J."/>
            <person name="Wheat C.G."/>
            <person name="Glazer B.T."/>
            <person name="Huber J.A."/>
        </authorList>
    </citation>
    <scope>NUCLEOTIDE SEQUENCE [LARGE SCALE GENOMIC DNA]</scope>
</reference>
<dbReference type="InterPro" id="IPR014557">
    <property type="entry name" value="UCP029548_STAS-type"/>
</dbReference>
<dbReference type="Pfam" id="PF01740">
    <property type="entry name" value="STAS"/>
    <property type="match status" value="1"/>
</dbReference>
<evidence type="ECO:0000313" key="2">
    <source>
        <dbReference type="EMBL" id="PCJ39951.1"/>
    </source>
</evidence>
<protein>
    <submittedName>
        <fullName evidence="2">Anti-anti-sigma factor</fullName>
    </submittedName>
</protein>
<dbReference type="AlphaFoldDB" id="A0A2A5C907"/>
<dbReference type="EMBL" id="NVWI01000011">
    <property type="protein sequence ID" value="PCJ39951.1"/>
    <property type="molecule type" value="Genomic_DNA"/>
</dbReference>
<dbReference type="PIRSF" id="PIRSF029548">
    <property type="entry name" value="UCP029548"/>
    <property type="match status" value="1"/>
</dbReference>
<dbReference type="SUPFAM" id="SSF52091">
    <property type="entry name" value="SpoIIaa-like"/>
    <property type="match status" value="1"/>
</dbReference>
<organism evidence="2 3">
    <name type="scientific">SAR86 cluster bacterium</name>
    <dbReference type="NCBI Taxonomy" id="2030880"/>
    <lineage>
        <taxon>Bacteria</taxon>
        <taxon>Pseudomonadati</taxon>
        <taxon>Pseudomonadota</taxon>
        <taxon>Gammaproteobacteria</taxon>
        <taxon>SAR86 cluster</taxon>
    </lineage>
</organism>
<name>A0A2A5C907_9GAMM</name>
<dbReference type="InterPro" id="IPR036513">
    <property type="entry name" value="STAS_dom_sf"/>
</dbReference>
<dbReference type="InterPro" id="IPR002645">
    <property type="entry name" value="STAS_dom"/>
</dbReference>
<dbReference type="PANTHER" id="PTHR33495">
    <property type="entry name" value="ANTI-SIGMA FACTOR ANTAGONIST TM_1081-RELATED-RELATED"/>
    <property type="match status" value="1"/>
</dbReference>
<dbReference type="Gene3D" id="3.30.750.24">
    <property type="entry name" value="STAS domain"/>
    <property type="match status" value="1"/>
</dbReference>
<dbReference type="Proteomes" id="UP000228987">
    <property type="component" value="Unassembled WGS sequence"/>
</dbReference>
<sequence length="160" mass="17783">MNSGKILAAEYNHMPVLKLVGDVRVLMSSTIDNYFSSLYSKAILDAMIVDLTETTGIDSTALGLLAKMAIQLRNRFNVKPSIISTNPDITRILKGMSFDIIFDIVEEPLESEANFNELNHISEPEEVIKQKVIVAHQALMTLSADNKLEFQDLVSALKNN</sequence>
<dbReference type="GO" id="GO:0043856">
    <property type="term" value="F:anti-sigma factor antagonist activity"/>
    <property type="evidence" value="ECO:0007669"/>
    <property type="project" value="TreeGrafter"/>
</dbReference>
<evidence type="ECO:0000259" key="1">
    <source>
        <dbReference type="PROSITE" id="PS50801"/>
    </source>
</evidence>
<feature type="domain" description="STAS" evidence="1">
    <location>
        <begin position="4"/>
        <end position="94"/>
    </location>
</feature>
<proteinExistence type="predicted"/>
<dbReference type="PANTHER" id="PTHR33495:SF2">
    <property type="entry name" value="ANTI-SIGMA FACTOR ANTAGONIST TM_1081-RELATED"/>
    <property type="match status" value="1"/>
</dbReference>
<accession>A0A2A5C907</accession>